<accession>A0A2T7PZ42</accession>
<proteinExistence type="predicted"/>
<keyword evidence="3" id="KW-0966">Cell projection</keyword>
<protein>
    <recommendedName>
        <fullName evidence="6">CCDC113/CCDC96 coiled-coil domain-containing protein</fullName>
    </recommendedName>
</protein>
<feature type="region of interest" description="Disordered" evidence="5">
    <location>
        <begin position="1"/>
        <end position="176"/>
    </location>
</feature>
<feature type="compositionally biased region" description="Basic and acidic residues" evidence="5">
    <location>
        <begin position="68"/>
        <end position="103"/>
    </location>
</feature>
<evidence type="ECO:0000313" key="7">
    <source>
        <dbReference type="EMBL" id="PVD38667.1"/>
    </source>
</evidence>
<dbReference type="Proteomes" id="UP000245119">
    <property type="component" value="Linkage Group LG1"/>
</dbReference>
<name>A0A2T7PZ42_POMCA</name>
<organism evidence="7 8">
    <name type="scientific">Pomacea canaliculata</name>
    <name type="common">Golden apple snail</name>
    <dbReference type="NCBI Taxonomy" id="400727"/>
    <lineage>
        <taxon>Eukaryota</taxon>
        <taxon>Metazoa</taxon>
        <taxon>Spiralia</taxon>
        <taxon>Lophotrochozoa</taxon>
        <taxon>Mollusca</taxon>
        <taxon>Gastropoda</taxon>
        <taxon>Caenogastropoda</taxon>
        <taxon>Architaenioglossa</taxon>
        <taxon>Ampullarioidea</taxon>
        <taxon>Ampullariidae</taxon>
        <taxon>Pomacea</taxon>
    </lineage>
</organism>
<dbReference type="GO" id="GO:0060271">
    <property type="term" value="P:cilium assembly"/>
    <property type="evidence" value="ECO:0007669"/>
    <property type="project" value="TreeGrafter"/>
</dbReference>
<feature type="compositionally biased region" description="Basic and acidic residues" evidence="5">
    <location>
        <begin position="19"/>
        <end position="34"/>
    </location>
</feature>
<dbReference type="Pfam" id="PF13870">
    <property type="entry name" value="CCDC113_CCDC96_CC"/>
    <property type="match status" value="1"/>
</dbReference>
<dbReference type="InterPro" id="IPR051885">
    <property type="entry name" value="CC_CF"/>
</dbReference>
<keyword evidence="8" id="KW-1185">Reference proteome</keyword>
<dbReference type="PANTHER" id="PTHR15654:SF1">
    <property type="entry name" value="COILED-COIL DOMAIN-CONTAINING PROTEIN 96"/>
    <property type="match status" value="1"/>
</dbReference>
<reference evidence="7 8" key="1">
    <citation type="submission" date="2018-04" db="EMBL/GenBank/DDBJ databases">
        <title>The genome of golden apple snail Pomacea canaliculata provides insight into stress tolerance and invasive adaptation.</title>
        <authorList>
            <person name="Liu C."/>
            <person name="Liu B."/>
            <person name="Ren Y."/>
            <person name="Zhang Y."/>
            <person name="Wang H."/>
            <person name="Li S."/>
            <person name="Jiang F."/>
            <person name="Yin L."/>
            <person name="Zhang G."/>
            <person name="Qian W."/>
            <person name="Fan W."/>
        </authorList>
    </citation>
    <scope>NUCLEOTIDE SEQUENCE [LARGE SCALE GENOMIC DNA]</scope>
    <source>
        <strain evidence="7">SZHN2017</strain>
        <tissue evidence="7">Muscle</tissue>
    </source>
</reference>
<keyword evidence="2 4" id="KW-0175">Coiled coil</keyword>
<evidence type="ECO:0000256" key="4">
    <source>
        <dbReference type="SAM" id="Coils"/>
    </source>
</evidence>
<sequence>MEQSPGETEEDKTSAVTEQKSEEEPIALDEKPESVDLPPASDEGDAQTTEEPGVTGAETSSPNGESEVTGHDESVGDKTATDLEVEEKKGGEEDEKGEQSERKDDEEEKKEEEVGQSVREDDNEDEKPEEEDNKDLGNEEVETSGDAQVDEGREEESKSPLPQGCPTYGPRAISGPRRCAIRPAKLLPTVQEIGMLWPATRLSEMDMARRPKKNHPPPLPTVSSRPFSAPEVTPNPTCLAMVSPSGSIRHFMALADREQLLQQNYYLQNKIAEYFRKKKSDERQDYEKNVTDQEQRYLKYMAQLDELQQQYRTEKDRYEQQIEDLKTRCEEKQKHVDAEHTRFAEFKKQVALNAINSRSGKPIPPKDIEQFLVNENKKEQEVVNVRLENIKLKNKLKKKEQQLKSKEELAEGLHLIDFEQLKIENQTYNEKIEERNEELLKLRKKITSTVQVLTHLKEKLQYVQGENHIQKANLMEVEAQAAQKRDILSRTKQARDALRIDNVKMRQSCGLLGNEQLLRDFQDRKDEGEELQTKLNRLKVHHAELTLNSSHVRRKIDQVRADREEGDD</sequence>
<evidence type="ECO:0000256" key="1">
    <source>
        <dbReference type="ARBA" id="ARBA00004138"/>
    </source>
</evidence>
<evidence type="ECO:0000256" key="3">
    <source>
        <dbReference type="ARBA" id="ARBA00023273"/>
    </source>
</evidence>
<dbReference type="OrthoDB" id="10254794at2759"/>
<dbReference type="EMBL" id="PZQS01000001">
    <property type="protein sequence ID" value="PVD38667.1"/>
    <property type="molecule type" value="Genomic_DNA"/>
</dbReference>
<feature type="coiled-coil region" evidence="4">
    <location>
        <begin position="276"/>
        <end position="335"/>
    </location>
</feature>
<evidence type="ECO:0000256" key="5">
    <source>
        <dbReference type="SAM" id="MobiDB-lite"/>
    </source>
</evidence>
<dbReference type="AlphaFoldDB" id="A0A2T7PZ42"/>
<dbReference type="STRING" id="400727.A0A2T7PZ42"/>
<feature type="domain" description="CCDC113/CCDC96 coiled-coil" evidence="6">
    <location>
        <begin position="376"/>
        <end position="548"/>
    </location>
</feature>
<dbReference type="GO" id="GO:0036064">
    <property type="term" value="C:ciliary basal body"/>
    <property type="evidence" value="ECO:0007669"/>
    <property type="project" value="TreeGrafter"/>
</dbReference>
<evidence type="ECO:0000256" key="2">
    <source>
        <dbReference type="ARBA" id="ARBA00023054"/>
    </source>
</evidence>
<dbReference type="InterPro" id="IPR025254">
    <property type="entry name" value="CCDC113/CCDC96_CC"/>
</dbReference>
<comment type="caution">
    <text evidence="7">The sequence shown here is derived from an EMBL/GenBank/DDBJ whole genome shotgun (WGS) entry which is preliminary data.</text>
</comment>
<comment type="subcellular location">
    <subcellularLocation>
        <location evidence="1">Cell projection</location>
        <location evidence="1">Cilium</location>
    </subcellularLocation>
</comment>
<feature type="coiled-coil region" evidence="4">
    <location>
        <begin position="382"/>
        <end position="449"/>
    </location>
</feature>
<feature type="compositionally biased region" description="Polar residues" evidence="5">
    <location>
        <begin position="57"/>
        <end position="66"/>
    </location>
</feature>
<evidence type="ECO:0000313" key="8">
    <source>
        <dbReference type="Proteomes" id="UP000245119"/>
    </source>
</evidence>
<dbReference type="PANTHER" id="PTHR15654">
    <property type="entry name" value="COILED-COIL DOMAIN-CONTAINING PROTEIN 113-RELATED"/>
    <property type="match status" value="1"/>
</dbReference>
<dbReference type="GO" id="GO:0005930">
    <property type="term" value="C:axoneme"/>
    <property type="evidence" value="ECO:0007669"/>
    <property type="project" value="TreeGrafter"/>
</dbReference>
<gene>
    <name evidence="7" type="ORF">C0Q70_01286</name>
</gene>
<feature type="region of interest" description="Disordered" evidence="5">
    <location>
        <begin position="209"/>
        <end position="230"/>
    </location>
</feature>
<feature type="compositionally biased region" description="Acidic residues" evidence="5">
    <location>
        <begin position="121"/>
        <end position="154"/>
    </location>
</feature>
<evidence type="ECO:0000259" key="6">
    <source>
        <dbReference type="Pfam" id="PF13870"/>
    </source>
</evidence>